<gene>
    <name evidence="4" type="ORF">IAB73_08250</name>
</gene>
<keyword evidence="2 4" id="KW-0378">Hydrolase</keyword>
<dbReference type="PANTHER" id="PTHR11839">
    <property type="entry name" value="UDP/ADP-SUGAR PYROPHOSPHATASE"/>
    <property type="match status" value="1"/>
</dbReference>
<evidence type="ECO:0000313" key="5">
    <source>
        <dbReference type="Proteomes" id="UP000886887"/>
    </source>
</evidence>
<evidence type="ECO:0000313" key="4">
    <source>
        <dbReference type="EMBL" id="HIQ72180.1"/>
    </source>
</evidence>
<dbReference type="InterPro" id="IPR000086">
    <property type="entry name" value="NUDIX_hydrolase_dom"/>
</dbReference>
<dbReference type="PANTHER" id="PTHR11839:SF18">
    <property type="entry name" value="NUDIX HYDROLASE DOMAIN-CONTAINING PROTEIN"/>
    <property type="match status" value="1"/>
</dbReference>
<dbReference type="Pfam" id="PF00293">
    <property type="entry name" value="NUDIX"/>
    <property type="match status" value="1"/>
</dbReference>
<dbReference type="Gene3D" id="3.90.79.10">
    <property type="entry name" value="Nucleoside Triphosphate Pyrophosphohydrolase"/>
    <property type="match status" value="1"/>
</dbReference>
<name>A0A9D0ZCQ5_9FIRM</name>
<sequence length="185" mass="20030">MQQGDGEQGLRETPVSRERIFDGKVIDVEKWTVRLPDGALAPREIVLHRGAAAVVAVDDAGFVTLVRQHRVAVGEVTLEIPAGKLDAPGEDPLVCAKRELEEETGLRAQRWQPLTVLLTTPGFSSERIALYLATGLSAAKAHPDEDEFLDVVRMPLGEAIDRVMRGELCDGKSAVGLLMAGRLLS</sequence>
<evidence type="ECO:0000256" key="2">
    <source>
        <dbReference type="ARBA" id="ARBA00022801"/>
    </source>
</evidence>
<accession>A0A9D0ZCQ5</accession>
<dbReference type="AlphaFoldDB" id="A0A9D0ZCQ5"/>
<dbReference type="SUPFAM" id="SSF55811">
    <property type="entry name" value="Nudix"/>
    <property type="match status" value="1"/>
</dbReference>
<dbReference type="GO" id="GO:0006753">
    <property type="term" value="P:nucleoside phosphate metabolic process"/>
    <property type="evidence" value="ECO:0007669"/>
    <property type="project" value="TreeGrafter"/>
</dbReference>
<dbReference type="GO" id="GO:0016787">
    <property type="term" value="F:hydrolase activity"/>
    <property type="evidence" value="ECO:0007669"/>
    <property type="project" value="UniProtKB-KW"/>
</dbReference>
<reference evidence="4" key="2">
    <citation type="journal article" date="2021" name="PeerJ">
        <title>Extensive microbial diversity within the chicken gut microbiome revealed by metagenomics and culture.</title>
        <authorList>
            <person name="Gilroy R."/>
            <person name="Ravi A."/>
            <person name="Getino M."/>
            <person name="Pursley I."/>
            <person name="Horton D.L."/>
            <person name="Alikhan N.F."/>
            <person name="Baker D."/>
            <person name="Gharbi K."/>
            <person name="Hall N."/>
            <person name="Watson M."/>
            <person name="Adriaenssens E.M."/>
            <person name="Foster-Nyarko E."/>
            <person name="Jarju S."/>
            <person name="Secka A."/>
            <person name="Antonio M."/>
            <person name="Oren A."/>
            <person name="Chaudhuri R.R."/>
            <person name="La Ragione R."/>
            <person name="Hildebrand F."/>
            <person name="Pallen M.J."/>
        </authorList>
    </citation>
    <scope>NUCLEOTIDE SEQUENCE</scope>
    <source>
        <strain evidence="4">ChiSxjej2B14-6234</strain>
    </source>
</reference>
<organism evidence="4 5">
    <name type="scientific">Candidatus Onthenecus intestinigallinarum</name>
    <dbReference type="NCBI Taxonomy" id="2840875"/>
    <lineage>
        <taxon>Bacteria</taxon>
        <taxon>Bacillati</taxon>
        <taxon>Bacillota</taxon>
        <taxon>Clostridia</taxon>
        <taxon>Eubacteriales</taxon>
        <taxon>Candidatus Onthenecus</taxon>
    </lineage>
</organism>
<reference evidence="4" key="1">
    <citation type="submission" date="2020-10" db="EMBL/GenBank/DDBJ databases">
        <authorList>
            <person name="Gilroy R."/>
        </authorList>
    </citation>
    <scope>NUCLEOTIDE SEQUENCE</scope>
    <source>
        <strain evidence="4">ChiSxjej2B14-6234</strain>
    </source>
</reference>
<evidence type="ECO:0000259" key="3">
    <source>
        <dbReference type="PROSITE" id="PS51462"/>
    </source>
</evidence>
<dbReference type="Proteomes" id="UP000886887">
    <property type="component" value="Unassembled WGS sequence"/>
</dbReference>
<dbReference type="GO" id="GO:0019693">
    <property type="term" value="P:ribose phosphate metabolic process"/>
    <property type="evidence" value="ECO:0007669"/>
    <property type="project" value="TreeGrafter"/>
</dbReference>
<feature type="domain" description="Nudix hydrolase" evidence="3">
    <location>
        <begin position="46"/>
        <end position="181"/>
    </location>
</feature>
<evidence type="ECO:0000256" key="1">
    <source>
        <dbReference type="ARBA" id="ARBA00001946"/>
    </source>
</evidence>
<dbReference type="GO" id="GO:0005829">
    <property type="term" value="C:cytosol"/>
    <property type="evidence" value="ECO:0007669"/>
    <property type="project" value="TreeGrafter"/>
</dbReference>
<comment type="caution">
    <text evidence="4">The sequence shown here is derived from an EMBL/GenBank/DDBJ whole genome shotgun (WGS) entry which is preliminary data.</text>
</comment>
<dbReference type="PROSITE" id="PS51462">
    <property type="entry name" value="NUDIX"/>
    <property type="match status" value="1"/>
</dbReference>
<comment type="cofactor">
    <cofactor evidence="1">
        <name>Mg(2+)</name>
        <dbReference type="ChEBI" id="CHEBI:18420"/>
    </cofactor>
</comment>
<proteinExistence type="predicted"/>
<dbReference type="EMBL" id="DVFJ01000030">
    <property type="protein sequence ID" value="HIQ72180.1"/>
    <property type="molecule type" value="Genomic_DNA"/>
</dbReference>
<dbReference type="InterPro" id="IPR015797">
    <property type="entry name" value="NUDIX_hydrolase-like_dom_sf"/>
</dbReference>
<protein>
    <submittedName>
        <fullName evidence="4">NUDIX hydrolase</fullName>
    </submittedName>
</protein>